<dbReference type="GO" id="GO:0003700">
    <property type="term" value="F:DNA-binding transcription factor activity"/>
    <property type="evidence" value="ECO:0007669"/>
    <property type="project" value="TreeGrafter"/>
</dbReference>
<dbReference type="Proteomes" id="UP000501452">
    <property type="component" value="Chromosome"/>
</dbReference>
<dbReference type="InterPro" id="IPR011991">
    <property type="entry name" value="ArsR-like_HTH"/>
</dbReference>
<keyword evidence="3" id="KW-0804">Transcription</keyword>
<evidence type="ECO:0000313" key="7">
    <source>
        <dbReference type="Proteomes" id="UP000501452"/>
    </source>
</evidence>
<dbReference type="EMBL" id="CP045119">
    <property type="protein sequence ID" value="QIN83349.1"/>
    <property type="molecule type" value="Genomic_DNA"/>
</dbReference>
<name>A0A6G8QA69_9ACTN</name>
<gene>
    <name evidence="6" type="ORF">GBA63_12415</name>
</gene>
<proteinExistence type="predicted"/>
<evidence type="ECO:0000259" key="5">
    <source>
        <dbReference type="PROSITE" id="PS51078"/>
    </source>
</evidence>
<feature type="domain" description="HTH iclR-type" evidence="4">
    <location>
        <begin position="29"/>
        <end position="91"/>
    </location>
</feature>
<dbReference type="SUPFAM" id="SSF46785">
    <property type="entry name" value="Winged helix' DNA-binding domain"/>
    <property type="match status" value="1"/>
</dbReference>
<dbReference type="PROSITE" id="PS51078">
    <property type="entry name" value="ICLR_ED"/>
    <property type="match status" value="1"/>
</dbReference>
<dbReference type="InterPro" id="IPR029016">
    <property type="entry name" value="GAF-like_dom_sf"/>
</dbReference>
<dbReference type="Pfam" id="PF01614">
    <property type="entry name" value="IclR_C"/>
    <property type="match status" value="1"/>
</dbReference>
<dbReference type="PANTHER" id="PTHR30136:SF24">
    <property type="entry name" value="HTH-TYPE TRANSCRIPTIONAL REPRESSOR ALLR"/>
    <property type="match status" value="1"/>
</dbReference>
<dbReference type="GO" id="GO:0003677">
    <property type="term" value="F:DNA binding"/>
    <property type="evidence" value="ECO:0007669"/>
    <property type="project" value="UniProtKB-KW"/>
</dbReference>
<dbReference type="GO" id="GO:0045892">
    <property type="term" value="P:negative regulation of DNA-templated transcription"/>
    <property type="evidence" value="ECO:0007669"/>
    <property type="project" value="TreeGrafter"/>
</dbReference>
<dbReference type="Pfam" id="PF09339">
    <property type="entry name" value="HTH_IclR"/>
    <property type="match status" value="1"/>
</dbReference>
<dbReference type="PANTHER" id="PTHR30136">
    <property type="entry name" value="HELIX-TURN-HELIX TRANSCRIPTIONAL REGULATOR, ICLR FAMILY"/>
    <property type="match status" value="1"/>
</dbReference>
<dbReference type="KEGG" id="rub:GBA63_12415"/>
<protein>
    <submittedName>
        <fullName evidence="6">Helix-turn-helix domain-containing protein</fullName>
    </submittedName>
</protein>
<keyword evidence="7" id="KW-1185">Reference proteome</keyword>
<dbReference type="PROSITE" id="PS51077">
    <property type="entry name" value="HTH_ICLR"/>
    <property type="match status" value="1"/>
</dbReference>
<dbReference type="AlphaFoldDB" id="A0A6G8QA69"/>
<evidence type="ECO:0000313" key="6">
    <source>
        <dbReference type="EMBL" id="QIN83349.1"/>
    </source>
</evidence>
<evidence type="ECO:0000256" key="1">
    <source>
        <dbReference type="ARBA" id="ARBA00023015"/>
    </source>
</evidence>
<dbReference type="InterPro" id="IPR014757">
    <property type="entry name" value="Tscrpt_reg_IclR_C"/>
</dbReference>
<evidence type="ECO:0000256" key="3">
    <source>
        <dbReference type="ARBA" id="ARBA00023163"/>
    </source>
</evidence>
<dbReference type="Gene3D" id="1.10.10.10">
    <property type="entry name" value="Winged helix-like DNA-binding domain superfamily/Winged helix DNA-binding domain"/>
    <property type="match status" value="1"/>
</dbReference>
<dbReference type="SUPFAM" id="SSF55781">
    <property type="entry name" value="GAF domain-like"/>
    <property type="match status" value="1"/>
</dbReference>
<dbReference type="InterPro" id="IPR036388">
    <property type="entry name" value="WH-like_DNA-bd_sf"/>
</dbReference>
<reference evidence="6 7" key="1">
    <citation type="submission" date="2019-10" db="EMBL/GenBank/DDBJ databases">
        <title>Rubrobacter sp nov SCSIO 52090 isolated from a deep-sea sediment in the South China Sea.</title>
        <authorList>
            <person name="Chen R.W."/>
        </authorList>
    </citation>
    <scope>NUCLEOTIDE SEQUENCE [LARGE SCALE GENOMIC DNA]</scope>
    <source>
        <strain evidence="6 7">SCSIO 52909</strain>
    </source>
</reference>
<feature type="domain" description="IclR-ED" evidence="5">
    <location>
        <begin position="85"/>
        <end position="273"/>
    </location>
</feature>
<sequence>MRRHFSEKTNGVAPSGVAPAREIETGPKFRSVRRVFKIIDLVGRRGEDLTAKQLAREVDTSLSNCYYLLHILAEEGYVEKVPKNGGYRLGPAVAMLKQNARSDLDATIEPVVAELAQRTSRNVYAAVLSDGEVTVTQVKAPPDGPPVGVVPGFHGATHALALGKVLLAGKGSGYVDDYVDDHGLEAFTPRTITQPALLHAQLNKARMVGLATDFEEFALNLCCVAAPVMDENGKVEGAIGLSTTPRRIREEGQRHLIELVQWAGREASALIQNGR</sequence>
<dbReference type="SMART" id="SM00346">
    <property type="entry name" value="HTH_ICLR"/>
    <property type="match status" value="1"/>
</dbReference>
<dbReference type="CDD" id="cd00090">
    <property type="entry name" value="HTH_ARSR"/>
    <property type="match status" value="1"/>
</dbReference>
<keyword evidence="2" id="KW-0238">DNA-binding</keyword>
<dbReference type="RefSeq" id="WP_166176546.1">
    <property type="nucleotide sequence ID" value="NZ_CP045119.1"/>
</dbReference>
<dbReference type="InterPro" id="IPR036390">
    <property type="entry name" value="WH_DNA-bd_sf"/>
</dbReference>
<accession>A0A6G8QA69</accession>
<evidence type="ECO:0000256" key="2">
    <source>
        <dbReference type="ARBA" id="ARBA00023125"/>
    </source>
</evidence>
<keyword evidence="1" id="KW-0805">Transcription regulation</keyword>
<dbReference type="Gene3D" id="3.30.450.40">
    <property type="match status" value="1"/>
</dbReference>
<dbReference type="InterPro" id="IPR050707">
    <property type="entry name" value="HTH_MetabolicPath_Reg"/>
</dbReference>
<evidence type="ECO:0000259" key="4">
    <source>
        <dbReference type="PROSITE" id="PS51077"/>
    </source>
</evidence>
<organism evidence="6 7">
    <name type="scientific">Rubrobacter tropicus</name>
    <dbReference type="NCBI Taxonomy" id="2653851"/>
    <lineage>
        <taxon>Bacteria</taxon>
        <taxon>Bacillati</taxon>
        <taxon>Actinomycetota</taxon>
        <taxon>Rubrobacteria</taxon>
        <taxon>Rubrobacterales</taxon>
        <taxon>Rubrobacteraceae</taxon>
        <taxon>Rubrobacter</taxon>
    </lineage>
</organism>
<dbReference type="InterPro" id="IPR005471">
    <property type="entry name" value="Tscrpt_reg_IclR_N"/>
</dbReference>